<dbReference type="AlphaFoldDB" id="A0A443SWB8"/>
<protein>
    <submittedName>
        <fullName evidence="3">Uncharacterized protein</fullName>
    </submittedName>
</protein>
<evidence type="ECO:0000256" key="2">
    <source>
        <dbReference type="SAM" id="SignalP"/>
    </source>
</evidence>
<organism evidence="3 4">
    <name type="scientific">Leptotrombidium deliense</name>
    <dbReference type="NCBI Taxonomy" id="299467"/>
    <lineage>
        <taxon>Eukaryota</taxon>
        <taxon>Metazoa</taxon>
        <taxon>Ecdysozoa</taxon>
        <taxon>Arthropoda</taxon>
        <taxon>Chelicerata</taxon>
        <taxon>Arachnida</taxon>
        <taxon>Acari</taxon>
        <taxon>Acariformes</taxon>
        <taxon>Trombidiformes</taxon>
        <taxon>Prostigmata</taxon>
        <taxon>Anystina</taxon>
        <taxon>Parasitengona</taxon>
        <taxon>Trombiculoidea</taxon>
        <taxon>Trombiculidae</taxon>
        <taxon>Leptotrombidium</taxon>
    </lineage>
</organism>
<name>A0A443SWB8_9ACAR</name>
<dbReference type="OrthoDB" id="6523643at2759"/>
<dbReference type="VEuPathDB" id="VectorBase:LDEU000225"/>
<keyword evidence="1" id="KW-1133">Transmembrane helix</keyword>
<evidence type="ECO:0000313" key="3">
    <source>
        <dbReference type="EMBL" id="RWS31813.1"/>
    </source>
</evidence>
<proteinExistence type="predicted"/>
<evidence type="ECO:0000256" key="1">
    <source>
        <dbReference type="SAM" id="Phobius"/>
    </source>
</evidence>
<gene>
    <name evidence="3" type="ORF">B4U80_02599</name>
</gene>
<keyword evidence="1" id="KW-0812">Transmembrane</keyword>
<accession>A0A443SWB8</accession>
<evidence type="ECO:0000313" key="4">
    <source>
        <dbReference type="Proteomes" id="UP000288716"/>
    </source>
</evidence>
<reference evidence="3 4" key="1">
    <citation type="journal article" date="2018" name="Gigascience">
        <title>Genomes of trombidid mites reveal novel predicted allergens and laterally-transferred genes associated with secondary metabolism.</title>
        <authorList>
            <person name="Dong X."/>
            <person name="Chaisiri K."/>
            <person name="Xia D."/>
            <person name="Armstrong S.D."/>
            <person name="Fang Y."/>
            <person name="Donnelly M.J."/>
            <person name="Kadowaki T."/>
            <person name="McGarry J.W."/>
            <person name="Darby A.C."/>
            <person name="Makepeace B.L."/>
        </authorList>
    </citation>
    <scope>NUCLEOTIDE SEQUENCE [LARGE SCALE GENOMIC DNA]</scope>
    <source>
        <strain evidence="3">UoL-UT</strain>
    </source>
</reference>
<feature type="signal peptide" evidence="2">
    <location>
        <begin position="1"/>
        <end position="20"/>
    </location>
</feature>
<sequence>MCTMFTAIIYSTILSQIVFAANSGVPKVPNATMRTEASGLHSDRQFPDSSVLLPNMLISTIFPIAVIIGIGVVLLKVLIFGLWIFGRSSMGGYGGYGGYGGLGGLGGLGGYGQYGSGAGYSTANIGWRVDPASGRSMHDNSGFPVSSLITPKIMSLINTVSDALDKHSKKQN</sequence>
<dbReference type="Proteomes" id="UP000288716">
    <property type="component" value="Unassembled WGS sequence"/>
</dbReference>
<keyword evidence="2" id="KW-0732">Signal</keyword>
<keyword evidence="1" id="KW-0472">Membrane</keyword>
<keyword evidence="4" id="KW-1185">Reference proteome</keyword>
<feature type="chain" id="PRO_5019144943" evidence="2">
    <location>
        <begin position="21"/>
        <end position="172"/>
    </location>
</feature>
<comment type="caution">
    <text evidence="3">The sequence shown here is derived from an EMBL/GenBank/DDBJ whole genome shotgun (WGS) entry which is preliminary data.</text>
</comment>
<feature type="transmembrane region" description="Helical" evidence="1">
    <location>
        <begin position="61"/>
        <end position="85"/>
    </location>
</feature>
<dbReference type="EMBL" id="NCKV01000054">
    <property type="protein sequence ID" value="RWS31813.1"/>
    <property type="molecule type" value="Genomic_DNA"/>
</dbReference>